<evidence type="ECO:0000313" key="8">
    <source>
        <dbReference type="EMBL" id="KPE49652.1"/>
    </source>
</evidence>
<keyword evidence="4" id="KW-0808">Transferase</keyword>
<dbReference type="Proteomes" id="UP000037953">
    <property type="component" value="Unassembled WGS sequence"/>
</dbReference>
<dbReference type="PROSITE" id="PS00093">
    <property type="entry name" value="N4_MTASE"/>
    <property type="match status" value="1"/>
</dbReference>
<dbReference type="SUPFAM" id="SSF53335">
    <property type="entry name" value="S-adenosyl-L-methionine-dependent methyltransferases"/>
    <property type="match status" value="1"/>
</dbReference>
<dbReference type="GO" id="GO:0032259">
    <property type="term" value="P:methylation"/>
    <property type="evidence" value="ECO:0007669"/>
    <property type="project" value="UniProtKB-KW"/>
</dbReference>
<sequence length="440" mass="50313">MNKSIKNIKQNLKAISSETLNGENYSRNDFARSILNYPAMMVPSVQEPIIERLSEALNKNVSLLDPFMGASNTLVTGMKYGMNVFGQDINPLSILLSQVKTTFYQAEELIDAAESLINTIGSDASTSVEISFINIDKWFTKDIQIELSKIYRAIHNEPSLKIRKFFWVALAETIRLTSNDRTSTFKMHMRPIEEISSRQISALKTFTSITKKNIKNISDYISVLVSNGHIKKNKYAKNADVIWGDTNIGIKTKKTFNLLVTSPPYGDNQTTVTYGQFSYLPLQWIPIGDIDSSIEIDYLQTAQSIDNKSLGGQIKENLKDIEEVVFKKSKTLKKFINQFDNNERKKAEKVTRFIYDLDNSIDKMLPKMRKDSFLVWTIGNRNVNKQIVQNDLILKELFASKGIDLFTDLEREILSKRMPGRNNFSNMMSKEKIIIFKKTN</sequence>
<dbReference type="RefSeq" id="WP_062702404.1">
    <property type="nucleotide sequence ID" value="NZ_LJOD01000016.1"/>
</dbReference>
<name>A0A0N0IUJ6_CHRID</name>
<dbReference type="GO" id="GO:0003677">
    <property type="term" value="F:DNA binding"/>
    <property type="evidence" value="ECO:0007669"/>
    <property type="project" value="InterPro"/>
</dbReference>
<dbReference type="PATRIC" id="fig|253.9.peg.1810"/>
<dbReference type="InterPro" id="IPR017985">
    <property type="entry name" value="MeTrfase_CN4_CS"/>
</dbReference>
<proteinExistence type="inferred from homology"/>
<dbReference type="InterPro" id="IPR029063">
    <property type="entry name" value="SAM-dependent_MTases_sf"/>
</dbReference>
<dbReference type="AlphaFoldDB" id="A0A0N0IUJ6"/>
<reference evidence="9" key="2">
    <citation type="submission" date="2015-09" db="EMBL/GenBank/DDBJ databases">
        <title>Draft genome sequence of a multidrug-resistant Chryseobacterium indologenes isolate from Malaysia.</title>
        <authorList>
            <person name="Yu C.Y."/>
            <person name="Ang G.Y."/>
            <person name="Chan K.-G."/>
        </authorList>
    </citation>
    <scope>NUCLEOTIDE SEQUENCE [LARGE SCALE GENOMIC DNA]</scope>
    <source>
        <strain evidence="9">CI_885</strain>
    </source>
</reference>
<keyword evidence="6" id="KW-0680">Restriction system</keyword>
<dbReference type="EC" id="2.1.1.113" evidence="2"/>
<dbReference type="Gene3D" id="3.40.50.150">
    <property type="entry name" value="Vaccinia Virus protein VP39"/>
    <property type="match status" value="2"/>
</dbReference>
<protein>
    <recommendedName>
        <fullName evidence="2">site-specific DNA-methyltransferase (cytosine-N(4)-specific)</fullName>
        <ecNumber evidence="2">2.1.1.113</ecNumber>
    </recommendedName>
</protein>
<organism evidence="8 9">
    <name type="scientific">Chryseobacterium indologenes</name>
    <name type="common">Flavobacterium indologenes</name>
    <dbReference type="NCBI Taxonomy" id="253"/>
    <lineage>
        <taxon>Bacteria</taxon>
        <taxon>Pseudomonadati</taxon>
        <taxon>Bacteroidota</taxon>
        <taxon>Flavobacteriia</taxon>
        <taxon>Flavobacteriales</taxon>
        <taxon>Weeksellaceae</taxon>
        <taxon>Chryseobacterium group</taxon>
        <taxon>Chryseobacterium</taxon>
    </lineage>
</organism>
<evidence type="ECO:0000256" key="4">
    <source>
        <dbReference type="ARBA" id="ARBA00022679"/>
    </source>
</evidence>
<dbReference type="OrthoDB" id="9800801at2"/>
<accession>A0A0N0IUJ6</accession>
<evidence type="ECO:0000256" key="2">
    <source>
        <dbReference type="ARBA" id="ARBA00012185"/>
    </source>
</evidence>
<evidence type="ECO:0000313" key="9">
    <source>
        <dbReference type="Proteomes" id="UP000037953"/>
    </source>
</evidence>
<evidence type="ECO:0000256" key="1">
    <source>
        <dbReference type="ARBA" id="ARBA00010203"/>
    </source>
</evidence>
<reference evidence="8 9" key="1">
    <citation type="journal article" date="2015" name="Genom Data">
        <title>Draft genome sequence of a multidrug-resistant Chryseobacterium indologenes isolate from Malaysia.</title>
        <authorList>
            <person name="Yu C.Y."/>
            <person name="Ang G.Y."/>
            <person name="Cheng H.J."/>
            <person name="Cheong Y.M."/>
            <person name="Yin W.F."/>
            <person name="Chan K.G."/>
        </authorList>
    </citation>
    <scope>NUCLEOTIDE SEQUENCE [LARGE SCALE GENOMIC DNA]</scope>
    <source>
        <strain evidence="8 9">CI_885</strain>
    </source>
</reference>
<dbReference type="EMBL" id="LJOD01000016">
    <property type="protein sequence ID" value="KPE49652.1"/>
    <property type="molecule type" value="Genomic_DNA"/>
</dbReference>
<dbReference type="GO" id="GO:0009307">
    <property type="term" value="P:DNA restriction-modification system"/>
    <property type="evidence" value="ECO:0007669"/>
    <property type="project" value="UniProtKB-KW"/>
</dbReference>
<gene>
    <name evidence="8" type="ORF">AOB46_19225</name>
</gene>
<keyword evidence="3" id="KW-0489">Methyltransferase</keyword>
<comment type="catalytic activity">
    <reaction evidence="7">
        <text>a 2'-deoxycytidine in DNA + S-adenosyl-L-methionine = an N(4)-methyl-2'-deoxycytidine in DNA + S-adenosyl-L-homocysteine + H(+)</text>
        <dbReference type="Rhea" id="RHEA:16857"/>
        <dbReference type="Rhea" id="RHEA-COMP:11369"/>
        <dbReference type="Rhea" id="RHEA-COMP:13674"/>
        <dbReference type="ChEBI" id="CHEBI:15378"/>
        <dbReference type="ChEBI" id="CHEBI:57856"/>
        <dbReference type="ChEBI" id="CHEBI:59789"/>
        <dbReference type="ChEBI" id="CHEBI:85452"/>
        <dbReference type="ChEBI" id="CHEBI:137933"/>
        <dbReference type="EC" id="2.1.1.113"/>
    </reaction>
</comment>
<comment type="similarity">
    <text evidence="1">Belongs to the N(4)/N(6)-methyltransferase family. N(4) subfamily.</text>
</comment>
<evidence type="ECO:0000256" key="5">
    <source>
        <dbReference type="ARBA" id="ARBA00022691"/>
    </source>
</evidence>
<comment type="caution">
    <text evidence="8">The sequence shown here is derived from an EMBL/GenBank/DDBJ whole genome shotgun (WGS) entry which is preliminary data.</text>
</comment>
<dbReference type="GO" id="GO:0015667">
    <property type="term" value="F:site-specific DNA-methyltransferase (cytosine-N4-specific) activity"/>
    <property type="evidence" value="ECO:0007669"/>
    <property type="project" value="UniProtKB-EC"/>
</dbReference>
<keyword evidence="5" id="KW-0949">S-adenosyl-L-methionine</keyword>
<evidence type="ECO:0000256" key="3">
    <source>
        <dbReference type="ARBA" id="ARBA00022603"/>
    </source>
</evidence>
<evidence type="ECO:0000256" key="6">
    <source>
        <dbReference type="ARBA" id="ARBA00022747"/>
    </source>
</evidence>
<evidence type="ECO:0000256" key="7">
    <source>
        <dbReference type="ARBA" id="ARBA00049120"/>
    </source>
</evidence>